<name>A0AA96V5X3_9EURY</name>
<dbReference type="Gene3D" id="1.20.120.330">
    <property type="entry name" value="Nucleotidyltransferases domain 2"/>
    <property type="match status" value="1"/>
</dbReference>
<evidence type="ECO:0008006" key="3">
    <source>
        <dbReference type="Google" id="ProtNLM"/>
    </source>
</evidence>
<evidence type="ECO:0000313" key="2">
    <source>
        <dbReference type="Proteomes" id="UP001303587"/>
    </source>
</evidence>
<dbReference type="Proteomes" id="UP001303587">
    <property type="component" value="Chromosome"/>
</dbReference>
<dbReference type="EMBL" id="CP131060">
    <property type="protein sequence ID" value="WNY25668.1"/>
    <property type="molecule type" value="Genomic_DNA"/>
</dbReference>
<reference evidence="1 2" key="1">
    <citation type="submission" date="2023-07" db="EMBL/GenBank/DDBJ databases">
        <title>Closed genoem sequence of Methanosarcinaceae archaeon Ac7.</title>
        <authorList>
            <person name="Poehlein A."/>
            <person name="Protasov E."/>
            <person name="Platt K."/>
            <person name="Reeh H."/>
            <person name="Daniel R."/>
            <person name="Brune A."/>
        </authorList>
    </citation>
    <scope>NUCLEOTIDE SEQUENCE [LARGE SCALE GENOMIC DNA]</scope>
    <source>
        <strain evidence="1 2">Ac7</strain>
    </source>
</reference>
<dbReference type="RefSeq" id="WP_338102026.1">
    <property type="nucleotide sequence ID" value="NZ_CP131060.1"/>
</dbReference>
<gene>
    <name evidence="1" type="ORF">MsAc7_12250</name>
</gene>
<organism evidence="1 2">
    <name type="scientific">Methanolapillus millepedarum</name>
    <dbReference type="NCBI Taxonomy" id="3028296"/>
    <lineage>
        <taxon>Archaea</taxon>
        <taxon>Methanobacteriati</taxon>
        <taxon>Methanobacteriota</taxon>
        <taxon>Stenosarchaea group</taxon>
        <taxon>Methanomicrobia</taxon>
        <taxon>Methanosarcinales</taxon>
        <taxon>Methanosarcinaceae</taxon>
        <taxon>Methanolapillus</taxon>
    </lineage>
</organism>
<sequence>MNFTHLKKKSDHRRVADLFLLSNDSTHKEIGYYLFKLRMWRNTSDYDIPSEIDASMAEKTDEAIRLAHEIFSKLN</sequence>
<dbReference type="AlphaFoldDB" id="A0AA96V5X3"/>
<accession>A0AA96V5X3</accession>
<proteinExistence type="predicted"/>
<protein>
    <recommendedName>
        <fullName evidence="3">HEPN domain-containing protein</fullName>
    </recommendedName>
</protein>
<dbReference type="GeneID" id="89230332"/>
<evidence type="ECO:0000313" key="1">
    <source>
        <dbReference type="EMBL" id="WNY25668.1"/>
    </source>
</evidence>
<keyword evidence="2" id="KW-1185">Reference proteome</keyword>